<keyword evidence="5 9" id="KW-0997">Cell inner membrane</keyword>
<keyword evidence="8" id="KW-0472">Membrane</keyword>
<dbReference type="InterPro" id="IPR058982">
    <property type="entry name" value="Beta-barrel_AprE"/>
</dbReference>
<reference evidence="13" key="1">
    <citation type="submission" date="2019-02" db="EMBL/GenBank/DDBJ databases">
        <authorList>
            <person name="Gruber-Vodicka R. H."/>
            <person name="Seah K. B. B."/>
        </authorList>
    </citation>
    <scope>NUCLEOTIDE SEQUENCE</scope>
    <source>
        <strain evidence="13">BECK_DK47</strain>
    </source>
</reference>
<evidence type="ECO:0000256" key="5">
    <source>
        <dbReference type="ARBA" id="ARBA00022519"/>
    </source>
</evidence>
<evidence type="ECO:0000256" key="3">
    <source>
        <dbReference type="ARBA" id="ARBA00022448"/>
    </source>
</evidence>
<dbReference type="PANTHER" id="PTHR30386:SF17">
    <property type="entry name" value="ALKALINE PROTEASE SECRETION PROTEIN APRE"/>
    <property type="match status" value="1"/>
</dbReference>
<feature type="domain" description="AprE-like beta-barrel" evidence="12">
    <location>
        <begin position="328"/>
        <end position="416"/>
    </location>
</feature>
<dbReference type="Pfam" id="PF25994">
    <property type="entry name" value="HH_AprE"/>
    <property type="match status" value="1"/>
</dbReference>
<proteinExistence type="inferred from homology"/>
<dbReference type="GO" id="GO:0005886">
    <property type="term" value="C:plasma membrane"/>
    <property type="evidence" value="ECO:0007669"/>
    <property type="project" value="UniProtKB-SubCell"/>
</dbReference>
<feature type="coiled-coil region" evidence="10">
    <location>
        <begin position="237"/>
        <end position="286"/>
    </location>
</feature>
<dbReference type="EMBL" id="CAADEX010000077">
    <property type="protein sequence ID" value="VFJ58766.1"/>
    <property type="molecule type" value="Genomic_DNA"/>
</dbReference>
<keyword evidence="10" id="KW-0175">Coiled coil</keyword>
<dbReference type="PRINTS" id="PR01490">
    <property type="entry name" value="RTXTOXIND"/>
</dbReference>
<evidence type="ECO:0000256" key="2">
    <source>
        <dbReference type="ARBA" id="ARBA00009477"/>
    </source>
</evidence>
<keyword evidence="3 9" id="KW-0813">Transport</keyword>
<name>A0A450SXH1_9GAMM</name>
<dbReference type="InterPro" id="IPR058781">
    <property type="entry name" value="HH_AprE-like"/>
</dbReference>
<evidence type="ECO:0000256" key="6">
    <source>
        <dbReference type="ARBA" id="ARBA00022692"/>
    </source>
</evidence>
<protein>
    <recommendedName>
        <fullName evidence="9">Membrane fusion protein (MFP) family protein</fullName>
    </recommendedName>
</protein>
<sequence>MAVDMDISSQRPALSRSKTNPRFIAVVLLVLFSGFVAWASLVPLAKGVVAPGTVVVDSQRKTIQHLEGGVIRAIHVREGSQVEKENILLELDDTKARAERDMVRSRYWMKLAVLDRLKSLQTSASSLVFRKELTSIRDNTVVRELMVSQTHLFDVLHKEHTGKKLILGQRIEQMREKSKGLVSLRDATEKQIALLGREIERLQKLQEKHLVESSVVVDRLQLITQQQGELGKTISSLSEAQVALGESELTLVQAEKEWQQSLADQLSETQEAVIELKSQLNAAENVLARTVIRAPQAGIVLGLKIHTIGGVVSPANPIMDIVPQGDELVIEARILPLDIDSVIPGMGAQVRFSSFRARTTPQLNSTVEHVSADAMTDPVDGSPFYLARIIVNETEIAKLSGLTVIPGMPAEVFIDAGSRTMTEYLFDPLMAVFRKGMREE</sequence>
<organism evidence="13">
    <name type="scientific">Candidatus Kentrum sp. DK</name>
    <dbReference type="NCBI Taxonomy" id="2126562"/>
    <lineage>
        <taxon>Bacteria</taxon>
        <taxon>Pseudomonadati</taxon>
        <taxon>Pseudomonadota</taxon>
        <taxon>Gammaproteobacteria</taxon>
        <taxon>Candidatus Kentrum</taxon>
    </lineage>
</organism>
<dbReference type="AlphaFoldDB" id="A0A450SXH1"/>
<keyword evidence="7" id="KW-1133">Transmembrane helix</keyword>
<keyword evidence="4 9" id="KW-1003">Cell membrane</keyword>
<feature type="domain" description="AprE-like long alpha-helical hairpin" evidence="11">
    <location>
        <begin position="96"/>
        <end position="285"/>
    </location>
</feature>
<evidence type="ECO:0000313" key="13">
    <source>
        <dbReference type="EMBL" id="VFJ58766.1"/>
    </source>
</evidence>
<evidence type="ECO:0000259" key="11">
    <source>
        <dbReference type="Pfam" id="PF25994"/>
    </source>
</evidence>
<dbReference type="InterPro" id="IPR050739">
    <property type="entry name" value="MFP"/>
</dbReference>
<dbReference type="PANTHER" id="PTHR30386">
    <property type="entry name" value="MEMBRANE FUSION SUBUNIT OF EMRAB-TOLC MULTIDRUG EFFLUX PUMP"/>
    <property type="match status" value="1"/>
</dbReference>
<dbReference type="GO" id="GO:0015031">
    <property type="term" value="P:protein transport"/>
    <property type="evidence" value="ECO:0007669"/>
    <property type="project" value="InterPro"/>
</dbReference>
<evidence type="ECO:0000256" key="9">
    <source>
        <dbReference type="RuleBase" id="RU365093"/>
    </source>
</evidence>
<evidence type="ECO:0000256" key="7">
    <source>
        <dbReference type="ARBA" id="ARBA00022989"/>
    </source>
</evidence>
<comment type="similarity">
    <text evidence="2 9">Belongs to the membrane fusion protein (MFP) (TC 8.A.1) family.</text>
</comment>
<evidence type="ECO:0000256" key="4">
    <source>
        <dbReference type="ARBA" id="ARBA00022475"/>
    </source>
</evidence>
<evidence type="ECO:0000259" key="12">
    <source>
        <dbReference type="Pfam" id="PF26002"/>
    </source>
</evidence>
<keyword evidence="6" id="KW-0812">Transmembrane</keyword>
<evidence type="ECO:0000256" key="10">
    <source>
        <dbReference type="SAM" id="Coils"/>
    </source>
</evidence>
<gene>
    <name evidence="13" type="ORF">BECKDK2373B_GA0170837_10776</name>
</gene>
<evidence type="ECO:0000256" key="8">
    <source>
        <dbReference type="ARBA" id="ARBA00023136"/>
    </source>
</evidence>
<evidence type="ECO:0000256" key="1">
    <source>
        <dbReference type="ARBA" id="ARBA00004377"/>
    </source>
</evidence>
<dbReference type="Gene3D" id="2.40.30.170">
    <property type="match status" value="1"/>
</dbReference>
<accession>A0A450SXH1</accession>
<dbReference type="NCBIfam" id="TIGR01843">
    <property type="entry name" value="type_I_hlyD"/>
    <property type="match status" value="1"/>
</dbReference>
<dbReference type="InterPro" id="IPR010129">
    <property type="entry name" value="T1SS_HlyD"/>
</dbReference>
<dbReference type="Pfam" id="PF26002">
    <property type="entry name" value="Beta-barrel_AprE"/>
    <property type="match status" value="1"/>
</dbReference>
<comment type="subcellular location">
    <subcellularLocation>
        <location evidence="1 9">Cell inner membrane</location>
        <topology evidence="1 9">Single-pass membrane protein</topology>
    </subcellularLocation>
</comment>